<keyword evidence="3" id="KW-1185">Reference proteome</keyword>
<feature type="chain" id="PRO_5046780732" description="Tetratricopeptide repeat-containing protein" evidence="1">
    <location>
        <begin position="22"/>
        <end position="498"/>
    </location>
</feature>
<dbReference type="EMBL" id="JAMGBA010000001">
    <property type="protein sequence ID" value="MCL6697351.1"/>
    <property type="molecule type" value="Genomic_DNA"/>
</dbReference>
<dbReference type="PANTHER" id="PTHR45588:SF1">
    <property type="entry name" value="WW DOMAIN-CONTAINING PROTEIN"/>
    <property type="match status" value="1"/>
</dbReference>
<keyword evidence="1" id="KW-0732">Signal</keyword>
<organism evidence="2 3">
    <name type="scientific">Sphingomonas caseinilyticus</name>
    <dbReference type="NCBI Taxonomy" id="2908205"/>
    <lineage>
        <taxon>Bacteria</taxon>
        <taxon>Pseudomonadati</taxon>
        <taxon>Pseudomonadota</taxon>
        <taxon>Alphaproteobacteria</taxon>
        <taxon>Sphingomonadales</taxon>
        <taxon>Sphingomonadaceae</taxon>
        <taxon>Sphingomonas</taxon>
    </lineage>
</organism>
<feature type="signal peptide" evidence="1">
    <location>
        <begin position="1"/>
        <end position="21"/>
    </location>
</feature>
<reference evidence="2 3" key="1">
    <citation type="submission" date="2022-05" db="EMBL/GenBank/DDBJ databases">
        <authorList>
            <person name="Jo J.-H."/>
            <person name="Im W.-T."/>
        </authorList>
    </citation>
    <scope>NUCLEOTIDE SEQUENCE [LARGE SCALE GENOMIC DNA]</scope>
    <source>
        <strain evidence="2 3">NSE70-1</strain>
    </source>
</reference>
<evidence type="ECO:0000313" key="3">
    <source>
        <dbReference type="Proteomes" id="UP001203410"/>
    </source>
</evidence>
<dbReference type="RefSeq" id="WP_249902726.1">
    <property type="nucleotide sequence ID" value="NZ_JAMGBA010000001.1"/>
</dbReference>
<sequence length="498" mass="52794">MTVTRIIVALTLMGAPVPALAQHEGHGGAEAQAVPSGQNPYARGLYLLHNFEYPTAAAAFRDAQKADPANVMAYWGEAMTHNHPLWAEQDTAAARAVLARLGPDPAARRTKARSAREAAWLDAVEALYGTGSKIERDVAYHERMRALFEADRSDIDARTFYALATLGLASQGRDTALYMKSAALLEEALPAHPDHPGLLHYMIHSYDDPAHAPLGERAAARYALVAPDAGHAQHMISHIYLALGRWDAVERANVTAAKLVNEQRAAAGRPPTSCGHYNEWLAYSLDQQGKDSRPLVDACRAEALAAAAKGEDKSVLGAVRNPFNNWANIAVRHGVDTGNWPPADAVSAGDRALWGRFSLAYGRVLGSRNDAAAAGAALAEMKSYRGEIAAALPVESPDDHESGAWLDRAVAQGEAVVALARGEYDLGVELLQAAANAEAALPVPFGPPALAKPSAELLGDELLAKGRKADAAVAYRQALAAAPNRRRSVDGLKAAAAP</sequence>
<evidence type="ECO:0008006" key="4">
    <source>
        <dbReference type="Google" id="ProtNLM"/>
    </source>
</evidence>
<evidence type="ECO:0000313" key="2">
    <source>
        <dbReference type="EMBL" id="MCL6697351.1"/>
    </source>
</evidence>
<protein>
    <recommendedName>
        <fullName evidence="4">Tetratricopeptide repeat-containing protein</fullName>
    </recommendedName>
</protein>
<dbReference type="Proteomes" id="UP001203410">
    <property type="component" value="Unassembled WGS sequence"/>
</dbReference>
<dbReference type="PANTHER" id="PTHR45588">
    <property type="entry name" value="TPR DOMAIN-CONTAINING PROTEIN"/>
    <property type="match status" value="1"/>
</dbReference>
<accession>A0ABT0RR76</accession>
<gene>
    <name evidence="2" type="ORF">LZ496_00905</name>
</gene>
<proteinExistence type="predicted"/>
<name>A0ABT0RR76_9SPHN</name>
<comment type="caution">
    <text evidence="2">The sequence shown here is derived from an EMBL/GenBank/DDBJ whole genome shotgun (WGS) entry which is preliminary data.</text>
</comment>
<evidence type="ECO:0000256" key="1">
    <source>
        <dbReference type="SAM" id="SignalP"/>
    </source>
</evidence>